<evidence type="ECO:0000313" key="3">
    <source>
        <dbReference type="Proteomes" id="UP000735302"/>
    </source>
</evidence>
<protein>
    <recommendedName>
        <fullName evidence="4">Paired domain-containing protein</fullName>
    </recommendedName>
</protein>
<reference evidence="2 3" key="1">
    <citation type="journal article" date="2021" name="Elife">
        <title>Chloroplast acquisition without the gene transfer in kleptoplastic sea slugs, Plakobranchus ocellatus.</title>
        <authorList>
            <person name="Maeda T."/>
            <person name="Takahashi S."/>
            <person name="Yoshida T."/>
            <person name="Shimamura S."/>
            <person name="Takaki Y."/>
            <person name="Nagai Y."/>
            <person name="Toyoda A."/>
            <person name="Suzuki Y."/>
            <person name="Arimoto A."/>
            <person name="Ishii H."/>
            <person name="Satoh N."/>
            <person name="Nishiyama T."/>
            <person name="Hasebe M."/>
            <person name="Maruyama T."/>
            <person name="Minagawa J."/>
            <person name="Obokata J."/>
            <person name="Shigenobu S."/>
        </authorList>
    </citation>
    <scope>NUCLEOTIDE SEQUENCE [LARGE SCALE GENOMIC DNA]</scope>
</reference>
<organism evidence="2 3">
    <name type="scientific">Plakobranchus ocellatus</name>
    <dbReference type="NCBI Taxonomy" id="259542"/>
    <lineage>
        <taxon>Eukaryota</taxon>
        <taxon>Metazoa</taxon>
        <taxon>Spiralia</taxon>
        <taxon>Lophotrochozoa</taxon>
        <taxon>Mollusca</taxon>
        <taxon>Gastropoda</taxon>
        <taxon>Heterobranchia</taxon>
        <taxon>Euthyneura</taxon>
        <taxon>Panpulmonata</taxon>
        <taxon>Sacoglossa</taxon>
        <taxon>Placobranchoidea</taxon>
        <taxon>Plakobranchidae</taxon>
        <taxon>Plakobranchus</taxon>
    </lineage>
</organism>
<dbReference type="AlphaFoldDB" id="A0AAV4DK61"/>
<sequence>MPRFSADERGLAMGLIEAGVPVANVANLLTIVGKSSIDKVQENKKDKRPTKIRDATGYHPAQDRFIRVTHLRLIDSAPVHRAWET</sequence>
<feature type="region of interest" description="Disordered" evidence="1">
    <location>
        <begin position="39"/>
        <end position="58"/>
    </location>
</feature>
<comment type="caution">
    <text evidence="2">The sequence shown here is derived from an EMBL/GenBank/DDBJ whole genome shotgun (WGS) entry which is preliminary data.</text>
</comment>
<name>A0AAV4DK61_9GAST</name>
<evidence type="ECO:0000313" key="2">
    <source>
        <dbReference type="EMBL" id="GFO44400.1"/>
    </source>
</evidence>
<dbReference type="Proteomes" id="UP000735302">
    <property type="component" value="Unassembled WGS sequence"/>
</dbReference>
<evidence type="ECO:0008006" key="4">
    <source>
        <dbReference type="Google" id="ProtNLM"/>
    </source>
</evidence>
<keyword evidence="3" id="KW-1185">Reference proteome</keyword>
<accession>A0AAV4DK61</accession>
<gene>
    <name evidence="2" type="ORF">PoB_007090500</name>
</gene>
<evidence type="ECO:0000256" key="1">
    <source>
        <dbReference type="SAM" id="MobiDB-lite"/>
    </source>
</evidence>
<dbReference type="EMBL" id="BLXT01007956">
    <property type="protein sequence ID" value="GFO44400.1"/>
    <property type="molecule type" value="Genomic_DNA"/>
</dbReference>
<proteinExistence type="predicted"/>